<gene>
    <name evidence="2" type="ORF">C8R41DRAFT_926374</name>
</gene>
<evidence type="ECO:0000256" key="1">
    <source>
        <dbReference type="SAM" id="MobiDB-lite"/>
    </source>
</evidence>
<feature type="compositionally biased region" description="Polar residues" evidence="1">
    <location>
        <begin position="223"/>
        <end position="252"/>
    </location>
</feature>
<proteinExistence type="predicted"/>
<accession>A0ABQ8UYB9</accession>
<feature type="compositionally biased region" description="Low complexity" evidence="1">
    <location>
        <begin position="259"/>
        <end position="277"/>
    </location>
</feature>
<comment type="caution">
    <text evidence="2">The sequence shown here is derived from an EMBL/GenBank/DDBJ whole genome shotgun (WGS) entry which is preliminary data.</text>
</comment>
<reference evidence="2" key="1">
    <citation type="submission" date="2022-08" db="EMBL/GenBank/DDBJ databases">
        <title>A Global Phylogenomic Analysis of the Shiitake Genus Lentinula.</title>
        <authorList>
            <consortium name="DOE Joint Genome Institute"/>
            <person name="Sierra-Patev S."/>
            <person name="Min B."/>
            <person name="Naranjo-Ortiz M."/>
            <person name="Looney B."/>
            <person name="Konkel Z."/>
            <person name="Slot J.C."/>
            <person name="Sakamoto Y."/>
            <person name="Steenwyk J.L."/>
            <person name="Rokas A."/>
            <person name="Carro J."/>
            <person name="Camarero S."/>
            <person name="Ferreira P."/>
            <person name="Molpeceres G."/>
            <person name="Ruiz-Duenas F.J."/>
            <person name="Serrano A."/>
            <person name="Henrissat B."/>
            <person name="Drula E."/>
            <person name="Hughes K.W."/>
            <person name="Mata J.L."/>
            <person name="Ishikawa N.K."/>
            <person name="Vargas-Isla R."/>
            <person name="Ushijima S."/>
            <person name="Smith C.A."/>
            <person name="Ahrendt S."/>
            <person name="Andreopoulos W."/>
            <person name="He G."/>
            <person name="Labutti K."/>
            <person name="Lipzen A."/>
            <person name="Ng V."/>
            <person name="Riley R."/>
            <person name="Sandor L."/>
            <person name="Barry K."/>
            <person name="Martinez A.T."/>
            <person name="Xiao Y."/>
            <person name="Gibbons J.G."/>
            <person name="Terashima K."/>
            <person name="Grigoriev I.V."/>
            <person name="Hibbett D.S."/>
        </authorList>
    </citation>
    <scope>NUCLEOTIDE SEQUENCE</scope>
    <source>
        <strain evidence="2">RHP3577 ss4</strain>
    </source>
</reference>
<evidence type="ECO:0000313" key="3">
    <source>
        <dbReference type="Proteomes" id="UP001150217"/>
    </source>
</evidence>
<sequence>MAVLSSSAMRQFMVCNGVGTPTSWDAYPSPRIGPNDPISGQRKVSELFVKIYALTLLADYNVRGPVYLHDALLGLRNPLSDVYDPFNTSNPSYNNYGTSFDIQNAPCLAQNPSVGIQDALYSTGNTLVRPQSSIQNLSASSRDTSRPGAYGSSLQSDIHPASPGIYDASLRSSVYDALLRSSIDNALLQSSIDDASLVHDASSVHDTSLFHNTPLRSSAHDASLQSRTHDGSLQSSFYDTSPRSSVHNSSLGSRVHDPSLGSSIHGSSLGSSVHNSSLGNSLHDSSLGSNIHDSSLGSSVHDSSLGNSLHNSSLESSVHDSSLGSGIHDYSQQSGVHDASTGLRNTSMGFQHASLDIQDVSADLQNLFSGFQDVQLNSMTQASSIHSSVPASTSHHQTSVASSHRPSHGLNYFHPYNSITRSSNARALSTSTLIGHPAPLSLPSAIVPVQTPAPLSLLLPRTNQVIVSALPKPTKGPLVTTSALNFEEYCRIHDYKRIPAMFRPKEPGSERSTASTYFLWDNVRNLAQESVGYAGGLGFRKYKIYYDNGEGKVETFESVLTNRLGWNAETFKATTRLFEIAENLTKNCIWDPARIPTASMNHQTGSGKFILGKESPYEVWKGIVYLFFQPGFFMNHYEPLHSADKSEEEQIAAQVSQNVMHSHLNKIQSFLVFRNSLEPLRKC</sequence>
<name>A0ABQ8UYB9_9AGAR</name>
<protein>
    <submittedName>
        <fullName evidence="2">Uncharacterized protein</fullName>
    </submittedName>
</protein>
<dbReference type="EMBL" id="JANVFT010000121">
    <property type="protein sequence ID" value="KAJ4465848.1"/>
    <property type="molecule type" value="Genomic_DNA"/>
</dbReference>
<feature type="compositionally biased region" description="Polar residues" evidence="1">
    <location>
        <begin position="387"/>
        <end position="404"/>
    </location>
</feature>
<feature type="region of interest" description="Disordered" evidence="1">
    <location>
        <begin position="220"/>
        <end position="277"/>
    </location>
</feature>
<dbReference type="Proteomes" id="UP001150217">
    <property type="component" value="Unassembled WGS sequence"/>
</dbReference>
<feature type="region of interest" description="Disordered" evidence="1">
    <location>
        <begin position="293"/>
        <end position="343"/>
    </location>
</feature>
<feature type="compositionally biased region" description="Polar residues" evidence="1">
    <location>
        <begin position="132"/>
        <end position="142"/>
    </location>
</feature>
<keyword evidence="3" id="KW-1185">Reference proteome</keyword>
<organism evidence="2 3">
    <name type="scientific">Lentinula lateritia</name>
    <dbReference type="NCBI Taxonomy" id="40482"/>
    <lineage>
        <taxon>Eukaryota</taxon>
        <taxon>Fungi</taxon>
        <taxon>Dikarya</taxon>
        <taxon>Basidiomycota</taxon>
        <taxon>Agaricomycotina</taxon>
        <taxon>Agaricomycetes</taxon>
        <taxon>Agaricomycetidae</taxon>
        <taxon>Agaricales</taxon>
        <taxon>Marasmiineae</taxon>
        <taxon>Omphalotaceae</taxon>
        <taxon>Lentinula</taxon>
    </lineage>
</organism>
<evidence type="ECO:0000313" key="2">
    <source>
        <dbReference type="EMBL" id="KAJ4465848.1"/>
    </source>
</evidence>
<feature type="compositionally biased region" description="Low complexity" evidence="1">
    <location>
        <begin position="293"/>
        <end position="326"/>
    </location>
</feature>
<feature type="region of interest" description="Disordered" evidence="1">
    <location>
        <begin position="387"/>
        <end position="407"/>
    </location>
</feature>
<feature type="region of interest" description="Disordered" evidence="1">
    <location>
        <begin position="132"/>
        <end position="156"/>
    </location>
</feature>